<reference evidence="2 3" key="1">
    <citation type="submission" date="2024-04" db="EMBL/GenBank/DDBJ databases">
        <title>Tritrichomonas musculus Genome.</title>
        <authorList>
            <person name="Alves-Ferreira E."/>
            <person name="Grigg M."/>
            <person name="Lorenzi H."/>
            <person name="Galac M."/>
        </authorList>
    </citation>
    <scope>NUCLEOTIDE SEQUENCE [LARGE SCALE GENOMIC DNA]</scope>
    <source>
        <strain evidence="2 3">EAF2021</strain>
    </source>
</reference>
<feature type="transmembrane region" description="Helical" evidence="1">
    <location>
        <begin position="299"/>
        <end position="320"/>
    </location>
</feature>
<feature type="transmembrane region" description="Helical" evidence="1">
    <location>
        <begin position="116"/>
        <end position="137"/>
    </location>
</feature>
<name>A0ABR2K5U9_9EUKA</name>
<feature type="transmembrane region" description="Helical" evidence="1">
    <location>
        <begin position="200"/>
        <end position="224"/>
    </location>
</feature>
<keyword evidence="1" id="KW-0472">Membrane</keyword>
<evidence type="ECO:0000313" key="3">
    <source>
        <dbReference type="Proteomes" id="UP001470230"/>
    </source>
</evidence>
<gene>
    <name evidence="2" type="ORF">M9Y10_041907</name>
</gene>
<keyword evidence="1" id="KW-0812">Transmembrane</keyword>
<proteinExistence type="predicted"/>
<evidence type="ECO:0000256" key="1">
    <source>
        <dbReference type="SAM" id="Phobius"/>
    </source>
</evidence>
<feature type="transmembrane region" description="Helical" evidence="1">
    <location>
        <begin position="390"/>
        <end position="410"/>
    </location>
</feature>
<evidence type="ECO:0000313" key="2">
    <source>
        <dbReference type="EMBL" id="KAK8886444.1"/>
    </source>
</evidence>
<protein>
    <submittedName>
        <fullName evidence="2">Uncharacterized protein</fullName>
    </submittedName>
</protein>
<sequence>MVNLRLCCTCNDFASLFLGQLFDIGGSSGSIFIEAINLFRTFQRLSATKSFAAKFSDNCLKMFQWAKDIIQIFINTFFRVIPFTDFDLFSIYNNVFPIVILTYFTMINASRYVQTFTYFIFYIIVFLLGIGLGFFGLNTMSAILITTISLFIGLIFMAVTLCCCNSKKKKEKIDKIMDKEDGRIDKEIDKYNRWLFGNKFVEFISTRATFISVIILTVLMFQFTMNRYKLQIAVEILSIILVITSVILEFIFNEVIVSLTDFYIKITIFLANFLSLLTVPQAESFITLLQGNHHKKWNIFVGYIFNSFITPILINILMLFSYSKKVVSKYTDRDGFSYLYLVIIDMIDTVRKIAFALVSAFDIIWACVGIEVFWLILVIAARPYKNVSDYFISIGESLIVLASNSAILVSNYTDKKVFNFTITMIIVLLACLPAVLALIFYFVCDFDTEIKDSSDSYDGDAEDSALIINIFGKVALPISCLTFGMNMPMVALNKLDIT</sequence>
<feature type="transmembrane region" description="Helical" evidence="1">
    <location>
        <begin position="353"/>
        <end position="378"/>
    </location>
</feature>
<comment type="caution">
    <text evidence="2">The sequence shown here is derived from an EMBL/GenBank/DDBJ whole genome shotgun (WGS) entry which is preliminary data.</text>
</comment>
<feature type="transmembrane region" description="Helical" evidence="1">
    <location>
        <begin position="417"/>
        <end position="444"/>
    </location>
</feature>
<keyword evidence="3" id="KW-1185">Reference proteome</keyword>
<feature type="transmembrane region" description="Helical" evidence="1">
    <location>
        <begin position="230"/>
        <end position="250"/>
    </location>
</feature>
<keyword evidence="1" id="KW-1133">Transmembrane helix</keyword>
<feature type="transmembrane region" description="Helical" evidence="1">
    <location>
        <begin position="262"/>
        <end position="279"/>
    </location>
</feature>
<feature type="transmembrane region" description="Helical" evidence="1">
    <location>
        <begin position="143"/>
        <end position="164"/>
    </location>
</feature>
<accession>A0ABR2K5U9</accession>
<feature type="transmembrane region" description="Helical" evidence="1">
    <location>
        <begin position="91"/>
        <end position="109"/>
    </location>
</feature>
<feature type="transmembrane region" description="Helical" evidence="1">
    <location>
        <begin position="464"/>
        <end position="484"/>
    </location>
</feature>
<dbReference type="EMBL" id="JAPFFF010000007">
    <property type="protein sequence ID" value="KAK8886444.1"/>
    <property type="molecule type" value="Genomic_DNA"/>
</dbReference>
<dbReference type="Proteomes" id="UP001470230">
    <property type="component" value="Unassembled WGS sequence"/>
</dbReference>
<organism evidence="2 3">
    <name type="scientific">Tritrichomonas musculus</name>
    <dbReference type="NCBI Taxonomy" id="1915356"/>
    <lineage>
        <taxon>Eukaryota</taxon>
        <taxon>Metamonada</taxon>
        <taxon>Parabasalia</taxon>
        <taxon>Tritrichomonadida</taxon>
        <taxon>Tritrichomonadidae</taxon>
        <taxon>Tritrichomonas</taxon>
    </lineage>
</organism>